<protein>
    <recommendedName>
        <fullName evidence="3">RNA-binding protein</fullName>
    </recommendedName>
</protein>
<evidence type="ECO:0000313" key="2">
    <source>
        <dbReference type="Proteomes" id="UP000278475"/>
    </source>
</evidence>
<dbReference type="SUPFAM" id="SSF75217">
    <property type="entry name" value="alpha/beta knot"/>
    <property type="match status" value="1"/>
</dbReference>
<organism evidence="1 2">
    <name type="scientific">Thermoproteota archaeon</name>
    <dbReference type="NCBI Taxonomy" id="2056631"/>
    <lineage>
        <taxon>Archaea</taxon>
        <taxon>Thermoproteota</taxon>
    </lineage>
</organism>
<dbReference type="PANTHER" id="PTHR12150:SF13">
    <property type="entry name" value="METHYLTRANSFERASE C9ORF114-RELATED"/>
    <property type="match status" value="1"/>
</dbReference>
<comment type="caution">
    <text evidence="1">The sequence shown here is derived from an EMBL/GenBank/DDBJ whole genome shotgun (WGS) entry which is preliminary data.</text>
</comment>
<reference evidence="1 2" key="1">
    <citation type="submission" date="2018-06" db="EMBL/GenBank/DDBJ databases">
        <title>Extensive metabolic versatility and redundancy in microbially diverse, dynamic hydrothermal sediments.</title>
        <authorList>
            <person name="Dombrowski N."/>
            <person name="Teske A."/>
            <person name="Baker B.J."/>
        </authorList>
    </citation>
    <scope>NUCLEOTIDE SEQUENCE [LARGE SCALE GENOMIC DNA]</scope>
    <source>
        <strain evidence="1">B66_G16</strain>
    </source>
</reference>
<dbReference type="InterPro" id="IPR029026">
    <property type="entry name" value="tRNA_m1G_MTases_N"/>
</dbReference>
<proteinExistence type="predicted"/>
<accession>A0A497EN30</accession>
<dbReference type="PANTHER" id="PTHR12150">
    <property type="entry name" value="CLASS IV SAM-BINDING METHYLTRANSFERASE-RELATED"/>
    <property type="match status" value="1"/>
</dbReference>
<name>A0A497EN30_9CREN</name>
<dbReference type="Proteomes" id="UP000278475">
    <property type="component" value="Unassembled WGS sequence"/>
</dbReference>
<evidence type="ECO:0000313" key="1">
    <source>
        <dbReference type="EMBL" id="RLE47771.1"/>
    </source>
</evidence>
<gene>
    <name evidence="1" type="ORF">DRJ31_08360</name>
</gene>
<dbReference type="InterPro" id="IPR012340">
    <property type="entry name" value="NA-bd_OB-fold"/>
</dbReference>
<dbReference type="Pfam" id="PF02598">
    <property type="entry name" value="Methyltrn_RNA_3"/>
    <property type="match status" value="1"/>
</dbReference>
<dbReference type="AlphaFoldDB" id="A0A497EN30"/>
<dbReference type="InterPro" id="IPR029028">
    <property type="entry name" value="Alpha/beta_knot_MTases"/>
</dbReference>
<dbReference type="EMBL" id="QMQV01000107">
    <property type="protein sequence ID" value="RLE47771.1"/>
    <property type="molecule type" value="Genomic_DNA"/>
</dbReference>
<dbReference type="Gene3D" id="3.40.1280.10">
    <property type="match status" value="1"/>
</dbReference>
<dbReference type="InterPro" id="IPR003750">
    <property type="entry name" value="Put_MeTrfase-C9orf114-like"/>
</dbReference>
<dbReference type="CDD" id="cd18086">
    <property type="entry name" value="HsC9orf114-like"/>
    <property type="match status" value="1"/>
</dbReference>
<dbReference type="Gene3D" id="2.40.50.140">
    <property type="entry name" value="Nucleic acid-binding proteins"/>
    <property type="match status" value="1"/>
</dbReference>
<evidence type="ECO:0008006" key="3">
    <source>
        <dbReference type="Google" id="ProtNLM"/>
    </source>
</evidence>
<sequence length="283" mass="32093">MILFQAPRRGKRLDVLIPSSFAKDTPHLRDRTLRVGMLARFLAAARVDTLILYHVDPAKPDDSNARFLKLLMEYLNTAPYLRKRLYGIRRELRYAGVLPPLNIPTHPESRSMDVEHYREGLVLESDKGSLIEAGLGKPIRVRKKLKEGTRIILKVSPSNGRLKASAISRRRSEIYPGFRVGVADEKLSEIVKAYDLRIATSRKGRNILTLLDELRRRIGEAKRICIAFGAAKEGLYEIAERQGFKLDDAFHYVLNVFPSQGVRTIRVEEAAAYTLAIFNLLLG</sequence>